<gene>
    <name evidence="1" type="ORF">LA521A_03660</name>
</gene>
<accession>A0ABM8D9D6</accession>
<evidence type="ECO:0000313" key="2">
    <source>
        <dbReference type="Proteomes" id="UP001317822"/>
    </source>
</evidence>
<dbReference type="Proteomes" id="UP001317822">
    <property type="component" value="Chromosome"/>
</dbReference>
<dbReference type="EMBL" id="AP027041">
    <property type="protein sequence ID" value="BDU15165.1"/>
    <property type="molecule type" value="Genomic_DNA"/>
</dbReference>
<proteinExistence type="predicted"/>
<protein>
    <submittedName>
        <fullName evidence="1">Uncharacterized protein</fullName>
    </submittedName>
</protein>
<name>A0ABM8D9D6_9GAMM</name>
<keyword evidence="2" id="KW-1185">Reference proteome</keyword>
<sequence>MCTHVHGCPVESEIAINRAKDDELVDVSAQRDTHGEEVALDDDVLAAVSQAYRTRPGQESHVLGHEVQRAMQTLQPQVRKAVILVHVLGYEVESNDPGKITAATLCDVRFARS</sequence>
<organism evidence="1 2">
    <name type="scientific">Lysobacter auxotrophicus</name>
    <dbReference type="NCBI Taxonomy" id="2992573"/>
    <lineage>
        <taxon>Bacteria</taxon>
        <taxon>Pseudomonadati</taxon>
        <taxon>Pseudomonadota</taxon>
        <taxon>Gammaproteobacteria</taxon>
        <taxon>Lysobacterales</taxon>
        <taxon>Lysobacteraceae</taxon>
        <taxon>Lysobacter</taxon>
    </lineage>
</organism>
<reference evidence="1 2" key="1">
    <citation type="journal article" date="2023" name="Int. J. Syst. Evol. Microbiol.">
        <title>Physiological and genomic analyses of cobalamin (vitamin B12)-auxotrophy of Lysobacter auxotrophicus sp. nov., a methionine-auxotrophic chitinolytic bacterium isolated from chitin-treated soil.</title>
        <authorList>
            <person name="Saito A."/>
            <person name="Dohra H."/>
            <person name="Hamada M."/>
            <person name="Moriuchi R."/>
            <person name="Kotsuchibashi Y."/>
            <person name="Mori K."/>
        </authorList>
    </citation>
    <scope>NUCLEOTIDE SEQUENCE [LARGE SCALE GENOMIC DNA]</scope>
    <source>
        <strain evidence="1 2">5-21a</strain>
    </source>
</reference>
<dbReference type="RefSeq" id="WP_281780687.1">
    <property type="nucleotide sequence ID" value="NZ_AP027041.1"/>
</dbReference>
<evidence type="ECO:0000313" key="1">
    <source>
        <dbReference type="EMBL" id="BDU15165.1"/>
    </source>
</evidence>